<comment type="caution">
    <text evidence="2">The sequence shown here is derived from an EMBL/GenBank/DDBJ whole genome shotgun (WGS) entry which is preliminary data.</text>
</comment>
<feature type="non-terminal residue" evidence="2">
    <location>
        <position position="122"/>
    </location>
</feature>
<evidence type="ECO:0000313" key="2">
    <source>
        <dbReference type="EMBL" id="GBN35630.1"/>
    </source>
</evidence>
<dbReference type="EMBL" id="BGPR01126797">
    <property type="protein sequence ID" value="GBN35630.1"/>
    <property type="molecule type" value="Genomic_DNA"/>
</dbReference>
<evidence type="ECO:0000313" key="3">
    <source>
        <dbReference type="Proteomes" id="UP000499080"/>
    </source>
</evidence>
<feature type="compositionally biased region" description="Polar residues" evidence="1">
    <location>
        <begin position="8"/>
        <end position="20"/>
    </location>
</feature>
<protein>
    <submittedName>
        <fullName evidence="2">Uncharacterized protein</fullName>
    </submittedName>
</protein>
<organism evidence="2 3">
    <name type="scientific">Araneus ventricosus</name>
    <name type="common">Orbweaver spider</name>
    <name type="synonym">Epeira ventricosa</name>
    <dbReference type="NCBI Taxonomy" id="182803"/>
    <lineage>
        <taxon>Eukaryota</taxon>
        <taxon>Metazoa</taxon>
        <taxon>Ecdysozoa</taxon>
        <taxon>Arthropoda</taxon>
        <taxon>Chelicerata</taxon>
        <taxon>Arachnida</taxon>
        <taxon>Araneae</taxon>
        <taxon>Araneomorphae</taxon>
        <taxon>Entelegynae</taxon>
        <taxon>Araneoidea</taxon>
        <taxon>Araneidae</taxon>
        <taxon>Araneus</taxon>
    </lineage>
</organism>
<sequence length="122" mass="13841">MRRGNGATVRNSRPQSTSTNLERLRVCQATRRENKAFTFPRCECLPPFTSDSPSHTPWEQGFYIPTARMLGTFHIKLAKSHAVGTRLLHSHGANACHLSHQTRQVTHRGNKAFTFPRRECLA</sequence>
<gene>
    <name evidence="2" type="ORF">AVEN_25989_1</name>
</gene>
<dbReference type="AlphaFoldDB" id="A0A4Y2NAF9"/>
<keyword evidence="3" id="KW-1185">Reference proteome</keyword>
<accession>A0A4Y2NAF9</accession>
<dbReference type="Proteomes" id="UP000499080">
    <property type="component" value="Unassembled WGS sequence"/>
</dbReference>
<proteinExistence type="predicted"/>
<evidence type="ECO:0000256" key="1">
    <source>
        <dbReference type="SAM" id="MobiDB-lite"/>
    </source>
</evidence>
<name>A0A4Y2NAF9_ARAVE</name>
<reference evidence="2 3" key="1">
    <citation type="journal article" date="2019" name="Sci. Rep.">
        <title>Orb-weaving spider Araneus ventricosus genome elucidates the spidroin gene catalogue.</title>
        <authorList>
            <person name="Kono N."/>
            <person name="Nakamura H."/>
            <person name="Ohtoshi R."/>
            <person name="Moran D.A.P."/>
            <person name="Shinohara A."/>
            <person name="Yoshida Y."/>
            <person name="Fujiwara M."/>
            <person name="Mori M."/>
            <person name="Tomita M."/>
            <person name="Arakawa K."/>
        </authorList>
    </citation>
    <scope>NUCLEOTIDE SEQUENCE [LARGE SCALE GENOMIC DNA]</scope>
</reference>
<feature type="region of interest" description="Disordered" evidence="1">
    <location>
        <begin position="1"/>
        <end position="20"/>
    </location>
</feature>